<proteinExistence type="predicted"/>
<evidence type="ECO:0000313" key="2">
    <source>
        <dbReference type="Proteomes" id="UP001434883"/>
    </source>
</evidence>
<comment type="caution">
    <text evidence="1">The sequence shown here is derived from an EMBL/GenBank/DDBJ whole genome shotgun (WGS) entry which is preliminary data.</text>
</comment>
<sequence length="109" mass="12786">MNLVHYIYEVIQSVYEYTKPKYRCGLDFKGIMSSDWTSPCFLTEEQRVKSNLPAHDASEHCDFHPIHLSMTAFLQKERIMLNTQYFKDVAGLDAPSNLHKIWSELKRCV</sequence>
<accession>A0ABV0RZ07</accession>
<evidence type="ECO:0000313" key="1">
    <source>
        <dbReference type="EMBL" id="MEQ2213520.1"/>
    </source>
</evidence>
<gene>
    <name evidence="1" type="ORF">XENOCAPTIV_016365</name>
</gene>
<dbReference type="EMBL" id="JAHRIN010062213">
    <property type="protein sequence ID" value="MEQ2213520.1"/>
    <property type="molecule type" value="Genomic_DNA"/>
</dbReference>
<protein>
    <submittedName>
        <fullName evidence="1">Uncharacterized protein</fullName>
    </submittedName>
</protein>
<organism evidence="1 2">
    <name type="scientific">Xenoophorus captivus</name>
    <dbReference type="NCBI Taxonomy" id="1517983"/>
    <lineage>
        <taxon>Eukaryota</taxon>
        <taxon>Metazoa</taxon>
        <taxon>Chordata</taxon>
        <taxon>Craniata</taxon>
        <taxon>Vertebrata</taxon>
        <taxon>Euteleostomi</taxon>
        <taxon>Actinopterygii</taxon>
        <taxon>Neopterygii</taxon>
        <taxon>Teleostei</taxon>
        <taxon>Neoteleostei</taxon>
        <taxon>Acanthomorphata</taxon>
        <taxon>Ovalentaria</taxon>
        <taxon>Atherinomorphae</taxon>
        <taxon>Cyprinodontiformes</taxon>
        <taxon>Goodeidae</taxon>
        <taxon>Xenoophorus</taxon>
    </lineage>
</organism>
<reference evidence="1 2" key="1">
    <citation type="submission" date="2021-06" db="EMBL/GenBank/DDBJ databases">
        <authorList>
            <person name="Palmer J.M."/>
        </authorList>
    </citation>
    <scope>NUCLEOTIDE SEQUENCE [LARGE SCALE GENOMIC DNA]</scope>
    <source>
        <strain evidence="1 2">XC_2019</strain>
        <tissue evidence="1">Muscle</tissue>
    </source>
</reference>
<dbReference type="Proteomes" id="UP001434883">
    <property type="component" value="Unassembled WGS sequence"/>
</dbReference>
<name>A0ABV0RZ07_9TELE</name>
<keyword evidence="2" id="KW-1185">Reference proteome</keyword>